<sequence>MNALSPITSAWKSAQLLIAFHRNKDGRTRSDPRLWSPKNGVAGVTDDPKAKESFLVVRGHGDAGDVQIKLHPDKIIVRRDPDAIGWSGIQVDHYGVRVLVGDVWITVQHDGSIKREVEGRDNDTSWLEADGEFLRLTPDMEINVSGDGAKMTRRTNEGFAAIVGDVPLSTERAEPERPLAYENRPRLARD</sequence>
<evidence type="ECO:0000313" key="1">
    <source>
        <dbReference type="EMBL" id="PZX14168.1"/>
    </source>
</evidence>
<reference evidence="1 2" key="1">
    <citation type="submission" date="2018-06" db="EMBL/GenBank/DDBJ databases">
        <title>Genomic Encyclopedia of Archaeal and Bacterial Type Strains, Phase II (KMG-II): from individual species to whole genera.</title>
        <authorList>
            <person name="Goeker M."/>
        </authorList>
    </citation>
    <scope>NUCLEOTIDE SEQUENCE [LARGE SCALE GENOMIC DNA]</scope>
    <source>
        <strain evidence="1 2">DSM 22009</strain>
    </source>
</reference>
<dbReference type="EMBL" id="QKZL01000015">
    <property type="protein sequence ID" value="PZX14168.1"/>
    <property type="molecule type" value="Genomic_DNA"/>
</dbReference>
<protein>
    <submittedName>
        <fullName evidence="1">Uncharacterized protein</fullName>
    </submittedName>
</protein>
<evidence type="ECO:0000313" key="2">
    <source>
        <dbReference type="Proteomes" id="UP000248916"/>
    </source>
</evidence>
<proteinExistence type="predicted"/>
<organism evidence="1 2">
    <name type="scientific">Palleronia aestuarii</name>
    <dbReference type="NCBI Taxonomy" id="568105"/>
    <lineage>
        <taxon>Bacteria</taxon>
        <taxon>Pseudomonadati</taxon>
        <taxon>Pseudomonadota</taxon>
        <taxon>Alphaproteobacteria</taxon>
        <taxon>Rhodobacterales</taxon>
        <taxon>Roseobacteraceae</taxon>
        <taxon>Palleronia</taxon>
    </lineage>
</organism>
<comment type="caution">
    <text evidence="1">The sequence shown here is derived from an EMBL/GenBank/DDBJ whole genome shotgun (WGS) entry which is preliminary data.</text>
</comment>
<name>A0A2W7N1Z7_9RHOB</name>
<accession>A0A2W7N1Z7</accession>
<dbReference type="Proteomes" id="UP000248916">
    <property type="component" value="Unassembled WGS sequence"/>
</dbReference>
<keyword evidence="2" id="KW-1185">Reference proteome</keyword>
<dbReference type="AlphaFoldDB" id="A0A2W7N1Z7"/>
<gene>
    <name evidence="1" type="ORF">LX81_02967</name>
</gene>
<dbReference type="RefSeq" id="WP_211322782.1">
    <property type="nucleotide sequence ID" value="NZ_QKZL01000015.1"/>
</dbReference>